<accession>A0A1I1JDA6</accession>
<comment type="similarity">
    <text evidence="1">Belongs to the iron-sulfur cluster assembly SufBD family.</text>
</comment>
<dbReference type="GO" id="GO:0016226">
    <property type="term" value="P:iron-sulfur cluster assembly"/>
    <property type="evidence" value="ECO:0007669"/>
    <property type="project" value="InterPro"/>
</dbReference>
<dbReference type="InterPro" id="IPR011542">
    <property type="entry name" value="SUF_FeS_clus_asmbl_SufD"/>
</dbReference>
<dbReference type="EMBL" id="FOME01000001">
    <property type="protein sequence ID" value="SFC43420.1"/>
    <property type="molecule type" value="Genomic_DNA"/>
</dbReference>
<dbReference type="Proteomes" id="UP000236729">
    <property type="component" value="Unassembled WGS sequence"/>
</dbReference>
<evidence type="ECO:0000313" key="6">
    <source>
        <dbReference type="Proteomes" id="UP000199690"/>
    </source>
</evidence>
<name>A0A1H5TR32_9PSEU</name>
<feature type="domain" description="SUF system FeS cluster assembly SufBD core" evidence="3">
    <location>
        <begin position="138"/>
        <end position="365"/>
    </location>
</feature>
<evidence type="ECO:0000313" key="4">
    <source>
        <dbReference type="EMBL" id="SEF65255.1"/>
    </source>
</evidence>
<proteinExistence type="inferred from homology"/>
<dbReference type="SUPFAM" id="SSF101960">
    <property type="entry name" value="Stabilizer of iron transporter SufD"/>
    <property type="match status" value="1"/>
</dbReference>
<accession>A0A1H5TR32</accession>
<dbReference type="PANTHER" id="PTHR43575:SF1">
    <property type="entry name" value="PROTEIN ABCI7, CHLOROPLASTIC"/>
    <property type="match status" value="1"/>
</dbReference>
<organism evidence="4 7">
    <name type="scientific">Saccharopolyspora kobensis</name>
    <dbReference type="NCBI Taxonomy" id="146035"/>
    <lineage>
        <taxon>Bacteria</taxon>
        <taxon>Bacillati</taxon>
        <taxon>Actinomycetota</taxon>
        <taxon>Actinomycetes</taxon>
        <taxon>Pseudonocardiales</taxon>
        <taxon>Pseudonocardiaceae</taxon>
        <taxon>Saccharopolyspora</taxon>
    </lineage>
</organism>
<evidence type="ECO:0000256" key="2">
    <source>
        <dbReference type="SAM" id="MobiDB-lite"/>
    </source>
</evidence>
<dbReference type="NCBIfam" id="TIGR01981">
    <property type="entry name" value="sufD"/>
    <property type="match status" value="1"/>
</dbReference>
<evidence type="ECO:0000313" key="7">
    <source>
        <dbReference type="Proteomes" id="UP000236729"/>
    </source>
</evidence>
<feature type="region of interest" description="Disordered" evidence="2">
    <location>
        <begin position="1"/>
        <end position="31"/>
    </location>
</feature>
<protein>
    <submittedName>
        <fullName evidence="4">Iron-regulated ABC transporter permease protein SufD</fullName>
    </submittedName>
</protein>
<dbReference type="InterPro" id="IPR055346">
    <property type="entry name" value="Fe-S_cluster_assembly_SufBD"/>
</dbReference>
<keyword evidence="6" id="KW-1185">Reference proteome</keyword>
<dbReference type="SMR" id="A0A1H5TR32"/>
<reference evidence="4" key="2">
    <citation type="submission" date="2016-10" db="EMBL/GenBank/DDBJ databases">
        <authorList>
            <person name="de Groot N.N."/>
        </authorList>
    </citation>
    <scope>NUCLEOTIDE SEQUENCE [LARGE SCALE GENOMIC DNA]</scope>
    <source>
        <strain evidence="4">ATCC 20501</strain>
    </source>
</reference>
<dbReference type="InterPro" id="IPR037284">
    <property type="entry name" value="SUF_FeS_clus_asmbl_SufBD_sf"/>
</dbReference>
<dbReference type="AlphaFoldDB" id="A0A1H5TR32"/>
<evidence type="ECO:0000313" key="5">
    <source>
        <dbReference type="EMBL" id="SFC43420.1"/>
    </source>
</evidence>
<evidence type="ECO:0000256" key="1">
    <source>
        <dbReference type="ARBA" id="ARBA00043967"/>
    </source>
</evidence>
<dbReference type="InterPro" id="IPR000825">
    <property type="entry name" value="SUF_FeS_clus_asmbl_SufBD_core"/>
</dbReference>
<sequence>MTSTTKTDAQHGLGEHSHGGGTVIPQSSRGSRFTSYDVEAFEVPGGREEDWRFTPMKRLKGLHDGTATATGNIKVEVAGEGATVETVGRDDARIGNGGTPADRIAAQAWSSFTEATIVTIGKDTKPEGPITITVHGPGEGQVAFGHLQVRAEQFAEAVVVVDYRGSGTLGDNIEFVVADGAQLRVVSVHDWADDATQVSSEHAALGRDSVFRHLAVTLGGDLVRVNTTVSYGDKGGDAELLGLYFADAGQHLEHRMLVDHAVPNCRSNVLYKGALQGDSAHSVWIGDVLIRAEAEGTDTYELNRNLVLTEGARADSVPNLEIETGEIEGAGHASATGRFDDEQLFYLMARGIPQDQARRLVVRGFFGELLQKITVPEVRERLEAAIEAELAVVGA</sequence>
<reference evidence="6 7" key="1">
    <citation type="submission" date="2016-10" db="EMBL/GenBank/DDBJ databases">
        <authorList>
            <person name="Varghese N."/>
            <person name="Submissions S."/>
        </authorList>
    </citation>
    <scope>NUCLEOTIDE SEQUENCE [LARGE SCALE GENOMIC DNA]</scope>
    <source>
        <strain evidence="7">ATCC 20501</strain>
        <strain evidence="5 6">CGMCC 4.3529</strain>
    </source>
</reference>
<dbReference type="Pfam" id="PF01458">
    <property type="entry name" value="SUFBD_core"/>
    <property type="match status" value="1"/>
</dbReference>
<evidence type="ECO:0000259" key="3">
    <source>
        <dbReference type="Pfam" id="PF01458"/>
    </source>
</evidence>
<gene>
    <name evidence="4" type="ORF">SAMN02982929_00297</name>
    <name evidence="5" type="ORF">SAMN05216506_101735</name>
</gene>
<dbReference type="PANTHER" id="PTHR43575">
    <property type="entry name" value="PROTEIN ABCI7, CHLOROPLASTIC"/>
    <property type="match status" value="1"/>
</dbReference>
<dbReference type="EMBL" id="FNVB01000002">
    <property type="protein sequence ID" value="SEF65255.1"/>
    <property type="molecule type" value="Genomic_DNA"/>
</dbReference>
<dbReference type="RefSeq" id="WP_093345958.1">
    <property type="nucleotide sequence ID" value="NZ_FNVB01000002.1"/>
</dbReference>
<dbReference type="Proteomes" id="UP000199690">
    <property type="component" value="Unassembled WGS sequence"/>
</dbReference>